<dbReference type="InterPro" id="IPR036390">
    <property type="entry name" value="WH_DNA-bd_sf"/>
</dbReference>
<dbReference type="SMART" id="SM00345">
    <property type="entry name" value="HTH_GNTR"/>
    <property type="match status" value="1"/>
</dbReference>
<gene>
    <name evidence="6" type="ORF">E1091_04590</name>
</gene>
<evidence type="ECO:0000256" key="1">
    <source>
        <dbReference type="ARBA" id="ARBA00023015"/>
    </source>
</evidence>
<dbReference type="InterPro" id="IPR008920">
    <property type="entry name" value="TF_FadR/GntR_C"/>
</dbReference>
<evidence type="ECO:0000256" key="3">
    <source>
        <dbReference type="ARBA" id="ARBA00023163"/>
    </source>
</evidence>
<evidence type="ECO:0000256" key="4">
    <source>
        <dbReference type="SAM" id="MobiDB-lite"/>
    </source>
</evidence>
<proteinExistence type="predicted"/>
<dbReference type="SUPFAM" id="SSF46785">
    <property type="entry name" value="Winged helix' DNA-binding domain"/>
    <property type="match status" value="1"/>
</dbReference>
<dbReference type="Gene3D" id="1.20.120.530">
    <property type="entry name" value="GntR ligand-binding domain-like"/>
    <property type="match status" value="1"/>
</dbReference>
<dbReference type="CDD" id="cd07377">
    <property type="entry name" value="WHTH_GntR"/>
    <property type="match status" value="1"/>
</dbReference>
<protein>
    <submittedName>
        <fullName evidence="6">FadR family transcriptional regulator</fullName>
    </submittedName>
</protein>
<feature type="compositionally biased region" description="Pro residues" evidence="4">
    <location>
        <begin position="253"/>
        <end position="266"/>
    </location>
</feature>
<evidence type="ECO:0000313" key="6">
    <source>
        <dbReference type="EMBL" id="TDC00586.1"/>
    </source>
</evidence>
<dbReference type="SUPFAM" id="SSF48008">
    <property type="entry name" value="GntR ligand-binding domain-like"/>
    <property type="match status" value="1"/>
</dbReference>
<accession>A0ABY2DKN1</accession>
<dbReference type="SMART" id="SM00895">
    <property type="entry name" value="FCD"/>
    <property type="match status" value="1"/>
</dbReference>
<reference evidence="6 7" key="1">
    <citation type="submission" date="2019-02" db="EMBL/GenBank/DDBJ databases">
        <title>Draft genome sequences of novel Actinobacteria.</title>
        <authorList>
            <person name="Sahin N."/>
            <person name="Ay H."/>
            <person name="Saygin H."/>
        </authorList>
    </citation>
    <scope>NUCLEOTIDE SEQUENCE [LARGE SCALE GENOMIC DNA]</scope>
    <source>
        <strain evidence="6 7">JCM 30529</strain>
    </source>
</reference>
<dbReference type="Gene3D" id="1.10.10.10">
    <property type="entry name" value="Winged helix-like DNA-binding domain superfamily/Winged helix DNA-binding domain"/>
    <property type="match status" value="1"/>
</dbReference>
<keyword evidence="3" id="KW-0804">Transcription</keyword>
<evidence type="ECO:0000256" key="2">
    <source>
        <dbReference type="ARBA" id="ARBA00023125"/>
    </source>
</evidence>
<feature type="domain" description="HTH gntR-type" evidence="5">
    <location>
        <begin position="18"/>
        <end position="85"/>
    </location>
</feature>
<name>A0ABY2DKN1_9ACTN</name>
<dbReference type="Proteomes" id="UP000295626">
    <property type="component" value="Unassembled WGS sequence"/>
</dbReference>
<feature type="region of interest" description="Disordered" evidence="4">
    <location>
        <begin position="247"/>
        <end position="273"/>
    </location>
</feature>
<dbReference type="PANTHER" id="PTHR43537">
    <property type="entry name" value="TRANSCRIPTIONAL REGULATOR, GNTR FAMILY"/>
    <property type="match status" value="1"/>
</dbReference>
<evidence type="ECO:0000313" key="7">
    <source>
        <dbReference type="Proteomes" id="UP000295626"/>
    </source>
</evidence>
<dbReference type="InterPro" id="IPR000524">
    <property type="entry name" value="Tscrpt_reg_HTH_GntR"/>
</dbReference>
<dbReference type="PANTHER" id="PTHR43537:SF44">
    <property type="entry name" value="GNTR FAMILY REGULATORY PROTEIN"/>
    <property type="match status" value="1"/>
</dbReference>
<dbReference type="InterPro" id="IPR036388">
    <property type="entry name" value="WH-like_DNA-bd_sf"/>
</dbReference>
<comment type="caution">
    <text evidence="6">The sequence shown here is derived from an EMBL/GenBank/DDBJ whole genome shotgun (WGS) entry which is preliminary data.</text>
</comment>
<dbReference type="PROSITE" id="PS50949">
    <property type="entry name" value="HTH_GNTR"/>
    <property type="match status" value="1"/>
</dbReference>
<organism evidence="6 7">
    <name type="scientific">Micromonospora fluostatini</name>
    <dbReference type="NCBI Taxonomy" id="1629071"/>
    <lineage>
        <taxon>Bacteria</taxon>
        <taxon>Bacillati</taxon>
        <taxon>Actinomycetota</taxon>
        <taxon>Actinomycetes</taxon>
        <taxon>Micromonosporales</taxon>
        <taxon>Micromonosporaceae</taxon>
        <taxon>Micromonospora</taxon>
    </lineage>
</organism>
<dbReference type="EMBL" id="SMKE01000096">
    <property type="protein sequence ID" value="TDC00586.1"/>
    <property type="molecule type" value="Genomic_DNA"/>
</dbReference>
<keyword evidence="7" id="KW-1185">Reference proteome</keyword>
<evidence type="ECO:0000259" key="5">
    <source>
        <dbReference type="PROSITE" id="PS50949"/>
    </source>
</evidence>
<dbReference type="Pfam" id="PF00392">
    <property type="entry name" value="GntR"/>
    <property type="match status" value="1"/>
</dbReference>
<dbReference type="Pfam" id="PF07729">
    <property type="entry name" value="FCD"/>
    <property type="match status" value="1"/>
</dbReference>
<keyword evidence="2" id="KW-0238">DNA-binding</keyword>
<sequence length="273" mass="29947">MKLSSPGVTTTQNAPAEAGLHGRVLDHLGTAICGGDLAPGAVLNIDDLVDRYGVSRSVVREVLRVLASMGFIETRRRVGVMIRAAEHWNVLDPQVIRWRLASAGRIPQIRSITELRTAVEPHAALLAAQRVDHDQASDLVGLAAKLWAAGKAGDEERFLALDIEFHQRVLRASGNEMFVKLQNLVAEVLIGRHHYHLMPHYPSEQALQLHADVATSIQRGDGESARRAMVQIMEHAFEEMSTIWKQEGVPDPARVPEPEPVAPPALAPEREPA</sequence>
<dbReference type="InterPro" id="IPR011711">
    <property type="entry name" value="GntR_C"/>
</dbReference>
<keyword evidence="1" id="KW-0805">Transcription regulation</keyword>